<dbReference type="Proteomes" id="UP001160519">
    <property type="component" value="Unassembled WGS sequence"/>
</dbReference>
<keyword evidence="3" id="KW-1185">Reference proteome</keyword>
<dbReference type="EMBL" id="JAQSDF010000018">
    <property type="protein sequence ID" value="MDI1230994.1"/>
    <property type="molecule type" value="Genomic_DNA"/>
</dbReference>
<accession>A0AA43TI23</accession>
<dbReference type="AlphaFoldDB" id="A0AA43TI23"/>
<comment type="caution">
    <text evidence="2">The sequence shown here is derived from an EMBL/GenBank/DDBJ whole genome shotgun (WGS) entry which is preliminary data.</text>
</comment>
<protein>
    <submittedName>
        <fullName evidence="2">DUF58 domain-containing protein</fullName>
    </submittedName>
</protein>
<evidence type="ECO:0000259" key="1">
    <source>
        <dbReference type="Pfam" id="PF01882"/>
    </source>
</evidence>
<dbReference type="InterPro" id="IPR002881">
    <property type="entry name" value="DUF58"/>
</dbReference>
<feature type="domain" description="DUF58" evidence="1">
    <location>
        <begin position="63"/>
        <end position="254"/>
    </location>
</feature>
<dbReference type="PANTHER" id="PTHR33608:SF12">
    <property type="entry name" value="DUF58 DOMAIN-CONTAINING PROTEIN"/>
    <property type="match status" value="1"/>
</dbReference>
<gene>
    <name evidence="2" type="ORF">PSU93_07595</name>
</gene>
<proteinExistence type="predicted"/>
<dbReference type="PANTHER" id="PTHR33608">
    <property type="entry name" value="BLL2464 PROTEIN"/>
    <property type="match status" value="1"/>
</dbReference>
<reference evidence="2" key="1">
    <citation type="submission" date="2023-01" db="EMBL/GenBank/DDBJ databases">
        <title>Biogeochemical cycle of methane in antarctic sediments.</title>
        <authorList>
            <person name="Roldan D.M."/>
            <person name="Menes R.J."/>
        </authorList>
    </citation>
    <scope>NUCLEOTIDE SEQUENCE [LARGE SCALE GENOMIC DNA]</scope>
    <source>
        <strain evidence="2">K-2018 MAG008</strain>
    </source>
</reference>
<dbReference type="Pfam" id="PF01882">
    <property type="entry name" value="DUF58"/>
    <property type="match status" value="1"/>
</dbReference>
<sequence length="326" mass="36635">MFFAKQAGLAKALASELVSVSLKTLIDLARPAAGLNLKHSAIRSGQSGGYVSRFKGRGMEFEEARIYQAGDDIRSIDWRVTARTGKTHTKVFREERERPVFISVDNRLAMHFATRGVFKSVLAAKLAGFLAWAAQHHGDRIGGQIFTDTLCRELKPQNGRHAVLRFLNAIVCGSDFSHRATEVAPTVTLERVLARLMIHARPGSRVYMISDFRGINDQVENYLAKLSRHCEVVLIFVYDPLESHLPEKGRYRFIATDGVYAASLSGTGSAIDEQRDVVIDTGDRQRLLKYQQHFTQRLYQLEQIAKKLGLAFIQCSTTDDPLQRLR</sequence>
<organism evidence="2 3">
    <name type="scientific">Candidatus Methylobacter titanis</name>
    <dbReference type="NCBI Taxonomy" id="3053457"/>
    <lineage>
        <taxon>Bacteria</taxon>
        <taxon>Pseudomonadati</taxon>
        <taxon>Pseudomonadota</taxon>
        <taxon>Gammaproteobacteria</taxon>
        <taxon>Methylococcales</taxon>
        <taxon>Methylococcaceae</taxon>
        <taxon>Methylobacter</taxon>
    </lineage>
</organism>
<evidence type="ECO:0000313" key="2">
    <source>
        <dbReference type="EMBL" id="MDI1230994.1"/>
    </source>
</evidence>
<evidence type="ECO:0000313" key="3">
    <source>
        <dbReference type="Proteomes" id="UP001160519"/>
    </source>
</evidence>
<name>A0AA43TI23_9GAMM</name>